<evidence type="ECO:0000313" key="1">
    <source>
        <dbReference type="EMBL" id="PBL01365.1"/>
    </source>
</evidence>
<sequence>MPSPHLFKTLLLQDATNSSISHQWIVAPSPGPCRTTLKSTLFFLLAFQNQQFSITSQLIVTLKESWCYDAIPLTTTTLPLQRWIKDLDTLFNQLFVVPSNGYLSRWHNVSSTIYWNGKWTMRMYLVAMCRKSRSDSTRCILAIQRQKAYHHLRLGPREKDLYQSRLSSLGQH</sequence>
<dbReference type="EMBL" id="KZ293646">
    <property type="protein sequence ID" value="PBL01365.1"/>
    <property type="molecule type" value="Genomic_DNA"/>
</dbReference>
<proteinExistence type="predicted"/>
<dbReference type="AlphaFoldDB" id="A0A2H3E5E9"/>
<organism evidence="1 2">
    <name type="scientific">Armillaria gallica</name>
    <name type="common">Bulbous honey fungus</name>
    <name type="synonym">Armillaria bulbosa</name>
    <dbReference type="NCBI Taxonomy" id="47427"/>
    <lineage>
        <taxon>Eukaryota</taxon>
        <taxon>Fungi</taxon>
        <taxon>Dikarya</taxon>
        <taxon>Basidiomycota</taxon>
        <taxon>Agaricomycotina</taxon>
        <taxon>Agaricomycetes</taxon>
        <taxon>Agaricomycetidae</taxon>
        <taxon>Agaricales</taxon>
        <taxon>Marasmiineae</taxon>
        <taxon>Physalacriaceae</taxon>
        <taxon>Armillaria</taxon>
    </lineage>
</organism>
<gene>
    <name evidence="1" type="ORF">ARMGADRAFT_423167</name>
</gene>
<name>A0A2H3E5E9_ARMGA</name>
<protein>
    <submittedName>
        <fullName evidence="1">Uncharacterized protein</fullName>
    </submittedName>
</protein>
<accession>A0A2H3E5E9</accession>
<reference evidence="2" key="1">
    <citation type="journal article" date="2017" name="Nat. Ecol. Evol.">
        <title>Genome expansion and lineage-specific genetic innovations in the forest pathogenic fungi Armillaria.</title>
        <authorList>
            <person name="Sipos G."/>
            <person name="Prasanna A.N."/>
            <person name="Walter M.C."/>
            <person name="O'Connor E."/>
            <person name="Balint B."/>
            <person name="Krizsan K."/>
            <person name="Kiss B."/>
            <person name="Hess J."/>
            <person name="Varga T."/>
            <person name="Slot J."/>
            <person name="Riley R."/>
            <person name="Boka B."/>
            <person name="Rigling D."/>
            <person name="Barry K."/>
            <person name="Lee J."/>
            <person name="Mihaltcheva S."/>
            <person name="LaButti K."/>
            <person name="Lipzen A."/>
            <person name="Waldron R."/>
            <person name="Moloney N.M."/>
            <person name="Sperisen C."/>
            <person name="Kredics L."/>
            <person name="Vagvoelgyi C."/>
            <person name="Patrignani A."/>
            <person name="Fitzpatrick D."/>
            <person name="Nagy I."/>
            <person name="Doyle S."/>
            <person name="Anderson J.B."/>
            <person name="Grigoriev I.V."/>
            <person name="Gueldener U."/>
            <person name="Muensterkoetter M."/>
            <person name="Nagy L.G."/>
        </authorList>
    </citation>
    <scope>NUCLEOTIDE SEQUENCE [LARGE SCALE GENOMIC DNA]</scope>
    <source>
        <strain evidence="2">Ar21-2</strain>
    </source>
</reference>
<keyword evidence="2" id="KW-1185">Reference proteome</keyword>
<dbReference type="Proteomes" id="UP000217790">
    <property type="component" value="Unassembled WGS sequence"/>
</dbReference>
<evidence type="ECO:0000313" key="2">
    <source>
        <dbReference type="Proteomes" id="UP000217790"/>
    </source>
</evidence>
<dbReference type="InParanoid" id="A0A2H3E5E9"/>